<evidence type="ECO:0000256" key="5">
    <source>
        <dbReference type="ARBA" id="ARBA00022727"/>
    </source>
</evidence>
<dbReference type="AlphaFoldDB" id="A0A813ZMF3"/>
<evidence type="ECO:0000256" key="4">
    <source>
        <dbReference type="ARBA" id="ARBA00022679"/>
    </source>
</evidence>
<keyword evidence="8" id="KW-0067">ATP-binding</keyword>
<dbReference type="PROSITE" id="PS01331">
    <property type="entry name" value="THYMIDYLATE_KINASE"/>
    <property type="match status" value="1"/>
</dbReference>
<dbReference type="EMBL" id="CAJNOC010001911">
    <property type="protein sequence ID" value="CAF0899994.1"/>
    <property type="molecule type" value="Genomic_DNA"/>
</dbReference>
<comment type="caution">
    <text evidence="10">The sequence shown here is derived from an EMBL/GenBank/DDBJ whole genome shotgun (WGS) entry which is preliminary data.</text>
</comment>
<evidence type="ECO:0000256" key="2">
    <source>
        <dbReference type="ARBA" id="ARBA00009776"/>
    </source>
</evidence>
<dbReference type="GO" id="GO:0004798">
    <property type="term" value="F:dTMP kinase activity"/>
    <property type="evidence" value="ECO:0007669"/>
    <property type="project" value="UniProtKB-EC"/>
</dbReference>
<dbReference type="GO" id="GO:0005524">
    <property type="term" value="F:ATP binding"/>
    <property type="evidence" value="ECO:0007669"/>
    <property type="project" value="UniProtKB-KW"/>
</dbReference>
<evidence type="ECO:0000313" key="10">
    <source>
        <dbReference type="EMBL" id="CAF0899994.1"/>
    </source>
</evidence>
<dbReference type="Gene3D" id="3.40.50.300">
    <property type="entry name" value="P-loop containing nucleotide triphosphate hydrolases"/>
    <property type="match status" value="2"/>
</dbReference>
<dbReference type="InterPro" id="IPR039430">
    <property type="entry name" value="Thymidylate_kin-like_dom"/>
</dbReference>
<evidence type="ECO:0000256" key="1">
    <source>
        <dbReference type="ARBA" id="ARBA00004992"/>
    </source>
</evidence>
<dbReference type="GO" id="GO:0005737">
    <property type="term" value="C:cytoplasm"/>
    <property type="evidence" value="ECO:0007669"/>
    <property type="project" value="TreeGrafter"/>
</dbReference>
<dbReference type="PANTHER" id="PTHR10344:SF1">
    <property type="entry name" value="THYMIDYLATE KINASE"/>
    <property type="match status" value="1"/>
</dbReference>
<dbReference type="GO" id="GO:0006227">
    <property type="term" value="P:dUDP biosynthetic process"/>
    <property type="evidence" value="ECO:0007669"/>
    <property type="project" value="TreeGrafter"/>
</dbReference>
<comment type="pathway">
    <text evidence="1">Pyrimidine metabolism; dTTP biosynthesis.</text>
</comment>
<dbReference type="GO" id="GO:0006233">
    <property type="term" value="P:dTDP biosynthetic process"/>
    <property type="evidence" value="ECO:0007669"/>
    <property type="project" value="InterPro"/>
</dbReference>
<dbReference type="EC" id="2.7.4.9" evidence="3"/>
<dbReference type="CDD" id="cd01672">
    <property type="entry name" value="TMPK"/>
    <property type="match status" value="1"/>
</dbReference>
<evidence type="ECO:0000256" key="6">
    <source>
        <dbReference type="ARBA" id="ARBA00022741"/>
    </source>
</evidence>
<proteinExistence type="inferred from homology"/>
<evidence type="ECO:0000256" key="3">
    <source>
        <dbReference type="ARBA" id="ARBA00012980"/>
    </source>
</evidence>
<name>A0A813ZMF3_9BILA</name>
<dbReference type="GO" id="GO:0006235">
    <property type="term" value="P:dTTP biosynthetic process"/>
    <property type="evidence" value="ECO:0007669"/>
    <property type="project" value="TreeGrafter"/>
</dbReference>
<evidence type="ECO:0000313" key="11">
    <source>
        <dbReference type="Proteomes" id="UP000663879"/>
    </source>
</evidence>
<dbReference type="PANTHER" id="PTHR10344">
    <property type="entry name" value="THYMIDYLATE KINASE"/>
    <property type="match status" value="1"/>
</dbReference>
<keyword evidence="5" id="KW-0545">Nucleotide biosynthesis</keyword>
<evidence type="ECO:0000256" key="7">
    <source>
        <dbReference type="ARBA" id="ARBA00022777"/>
    </source>
</evidence>
<keyword evidence="11" id="KW-1185">Reference proteome</keyword>
<accession>A0A813ZMF3</accession>
<dbReference type="Pfam" id="PF02223">
    <property type="entry name" value="Thymidylate_kin"/>
    <property type="match status" value="1"/>
</dbReference>
<comment type="similarity">
    <text evidence="2">Belongs to the thymidylate kinase family.</text>
</comment>
<evidence type="ECO:0000256" key="8">
    <source>
        <dbReference type="ARBA" id="ARBA00022840"/>
    </source>
</evidence>
<keyword evidence="7" id="KW-0418">Kinase</keyword>
<protein>
    <recommendedName>
        <fullName evidence="3">dTMP kinase</fullName>
        <ecNumber evidence="3">2.7.4.9</ecNumber>
    </recommendedName>
</protein>
<dbReference type="InterPro" id="IPR027417">
    <property type="entry name" value="P-loop_NTPase"/>
</dbReference>
<keyword evidence="4" id="KW-0808">Transferase</keyword>
<keyword evidence="6" id="KW-0547">Nucleotide-binding</keyword>
<gene>
    <name evidence="10" type="ORF">OXX778_LOCUS11349</name>
</gene>
<organism evidence="10 11">
    <name type="scientific">Brachionus calyciflorus</name>
    <dbReference type="NCBI Taxonomy" id="104777"/>
    <lineage>
        <taxon>Eukaryota</taxon>
        <taxon>Metazoa</taxon>
        <taxon>Spiralia</taxon>
        <taxon>Gnathifera</taxon>
        <taxon>Rotifera</taxon>
        <taxon>Eurotatoria</taxon>
        <taxon>Monogononta</taxon>
        <taxon>Pseudotrocha</taxon>
        <taxon>Ploima</taxon>
        <taxon>Brachionidae</taxon>
        <taxon>Brachionus</taxon>
    </lineage>
</organism>
<feature type="domain" description="Thymidylate kinase-like" evidence="9">
    <location>
        <begin position="34"/>
        <end position="166"/>
    </location>
</feature>
<dbReference type="SUPFAM" id="SSF52540">
    <property type="entry name" value="P-loop containing nucleoside triphosphate hydrolases"/>
    <property type="match status" value="1"/>
</dbReference>
<sequence length="188" mass="21841">MIKNMTQRGLLIVFEGLDRSGKTTQAKLLSDALNKLEDHAVHLLFSANRWETVKEMKEKLNLGINLIVDRYAYSGVAYTSAKTGFDFNWCKQCDVGLPKPDLVCFMDTKIDDLEKRKNFGEERYETTEFQKLVYANFKKMFDLENNSKDCLVLNAKDSIENLHSDILKNTLELVKSNQFSMNEFKFLW</sequence>
<dbReference type="OrthoDB" id="425602at2759"/>
<dbReference type="InterPro" id="IPR018095">
    <property type="entry name" value="Thymidylate_kin_CS"/>
</dbReference>
<dbReference type="Proteomes" id="UP000663879">
    <property type="component" value="Unassembled WGS sequence"/>
</dbReference>
<evidence type="ECO:0000259" key="9">
    <source>
        <dbReference type="Pfam" id="PF02223"/>
    </source>
</evidence>
<reference evidence="10" key="1">
    <citation type="submission" date="2021-02" db="EMBL/GenBank/DDBJ databases">
        <authorList>
            <person name="Nowell W R."/>
        </authorList>
    </citation>
    <scope>NUCLEOTIDE SEQUENCE</scope>
    <source>
        <strain evidence="10">Ploen Becks lab</strain>
    </source>
</reference>